<sequence>MDDLSASLKKCQRDLDTAMRDKKVLLEKEEHYGKEISKIDSLRFELKARDDLICDLRASEDKLHADLAAKTDELLKLQSQFDELSRECCKIRDEYHFFQENAEQQYCAMLEDKCKQIEAMSVRLAQLESYPGQTLSADGALCARCAEKNAEPVDDCAEGHALYEYLPTALREFVEKSDSDEVKAAVEEMRNTCVPNH</sequence>
<dbReference type="OrthoDB" id="5825916at2759"/>
<keyword evidence="3" id="KW-1185">Reference proteome</keyword>
<proteinExistence type="predicted"/>
<evidence type="ECO:0000313" key="2">
    <source>
        <dbReference type="EMBL" id="VDK84271.1"/>
    </source>
</evidence>
<feature type="coiled-coil region" evidence="1">
    <location>
        <begin position="1"/>
        <end position="28"/>
    </location>
</feature>
<evidence type="ECO:0000313" key="3">
    <source>
        <dbReference type="Proteomes" id="UP000271889"/>
    </source>
</evidence>
<keyword evidence="1" id="KW-0175">Coiled coil</keyword>
<dbReference type="EMBL" id="UYRV01030014">
    <property type="protein sequence ID" value="VDK84271.1"/>
    <property type="molecule type" value="Genomic_DNA"/>
</dbReference>
<protein>
    <submittedName>
        <fullName evidence="2">Uncharacterized protein</fullName>
    </submittedName>
</protein>
<reference evidence="2 3" key="1">
    <citation type="submission" date="2018-11" db="EMBL/GenBank/DDBJ databases">
        <authorList>
            <consortium name="Pathogen Informatics"/>
        </authorList>
    </citation>
    <scope>NUCLEOTIDE SEQUENCE [LARGE SCALE GENOMIC DNA]</scope>
</reference>
<organism evidence="2 3">
    <name type="scientific">Cylicostephanus goldi</name>
    <name type="common">Nematode worm</name>
    <dbReference type="NCBI Taxonomy" id="71465"/>
    <lineage>
        <taxon>Eukaryota</taxon>
        <taxon>Metazoa</taxon>
        <taxon>Ecdysozoa</taxon>
        <taxon>Nematoda</taxon>
        <taxon>Chromadorea</taxon>
        <taxon>Rhabditida</taxon>
        <taxon>Rhabditina</taxon>
        <taxon>Rhabditomorpha</taxon>
        <taxon>Strongyloidea</taxon>
        <taxon>Strongylidae</taxon>
        <taxon>Cylicostephanus</taxon>
    </lineage>
</organism>
<accession>A0A3P6V2M1</accession>
<feature type="non-terminal residue" evidence="2">
    <location>
        <position position="197"/>
    </location>
</feature>
<name>A0A3P6V2M1_CYLGO</name>
<dbReference type="AlphaFoldDB" id="A0A3P6V2M1"/>
<dbReference type="Proteomes" id="UP000271889">
    <property type="component" value="Unassembled WGS sequence"/>
</dbReference>
<evidence type="ECO:0000256" key="1">
    <source>
        <dbReference type="SAM" id="Coils"/>
    </source>
</evidence>
<gene>
    <name evidence="2" type="ORF">CGOC_LOCUS8265</name>
</gene>